<keyword evidence="2" id="KW-1185">Reference proteome</keyword>
<evidence type="ECO:0000313" key="1">
    <source>
        <dbReference type="EMBL" id="KAI4823396.1"/>
    </source>
</evidence>
<feature type="non-terminal residue" evidence="1">
    <location>
        <position position="83"/>
    </location>
</feature>
<accession>A0ACB9XBB3</accession>
<name>A0ACB9XBB3_CHAAC</name>
<gene>
    <name evidence="1" type="ORF">KUCAC02_011980</name>
</gene>
<feature type="non-terminal residue" evidence="1">
    <location>
        <position position="1"/>
    </location>
</feature>
<proteinExistence type="predicted"/>
<sequence>IRLVLALRLQGSLETNSRDRFPSIRLPMKHKCFDILPFRDPHGRFTIKGQDINFGSNQPCEPYSLNELLIISYCSDWNRDMAE</sequence>
<protein>
    <submittedName>
        <fullName evidence="1">Uncharacterized protein</fullName>
    </submittedName>
</protein>
<evidence type="ECO:0000313" key="2">
    <source>
        <dbReference type="Proteomes" id="UP001057452"/>
    </source>
</evidence>
<reference evidence="1" key="1">
    <citation type="submission" date="2022-05" db="EMBL/GenBank/DDBJ databases">
        <title>Chromosome-level genome of Chaenocephalus aceratus.</title>
        <authorList>
            <person name="Park H."/>
        </authorList>
    </citation>
    <scope>NUCLEOTIDE SEQUENCE</scope>
    <source>
        <strain evidence="1">KU_202001</strain>
    </source>
</reference>
<organism evidence="1 2">
    <name type="scientific">Chaenocephalus aceratus</name>
    <name type="common">Blackfin icefish</name>
    <name type="synonym">Chaenichthys aceratus</name>
    <dbReference type="NCBI Taxonomy" id="36190"/>
    <lineage>
        <taxon>Eukaryota</taxon>
        <taxon>Metazoa</taxon>
        <taxon>Chordata</taxon>
        <taxon>Craniata</taxon>
        <taxon>Vertebrata</taxon>
        <taxon>Euteleostomi</taxon>
        <taxon>Actinopterygii</taxon>
        <taxon>Neopterygii</taxon>
        <taxon>Teleostei</taxon>
        <taxon>Neoteleostei</taxon>
        <taxon>Acanthomorphata</taxon>
        <taxon>Eupercaria</taxon>
        <taxon>Perciformes</taxon>
        <taxon>Notothenioidei</taxon>
        <taxon>Channichthyidae</taxon>
        <taxon>Chaenocephalus</taxon>
    </lineage>
</organism>
<dbReference type="EMBL" id="CM043791">
    <property type="protein sequence ID" value="KAI4823396.1"/>
    <property type="molecule type" value="Genomic_DNA"/>
</dbReference>
<comment type="caution">
    <text evidence="1">The sequence shown here is derived from an EMBL/GenBank/DDBJ whole genome shotgun (WGS) entry which is preliminary data.</text>
</comment>
<dbReference type="Proteomes" id="UP001057452">
    <property type="component" value="Chromosome 7"/>
</dbReference>